<keyword evidence="7" id="KW-0547">Nucleotide-binding</keyword>
<dbReference type="AlphaFoldDB" id="A0A1Y4R0M4"/>
<keyword evidence="10" id="KW-0239">DNA-directed DNA polymerase</keyword>
<evidence type="ECO:0000256" key="4">
    <source>
        <dbReference type="ARBA" id="ARBA00022695"/>
    </source>
</evidence>
<sequence>MSYQALYRVWRSQRFADIVGQQAITQTLKNAIKQDQISHAYLFTGPRGTGKTSAAKIFAKAVNCPHQKDGEPCNECEICRSITQGTLDDVIEMDAASNNGVDEVRLIRDRANYAPTQAKYKVYIIDEVHMLSTGAFNALLKTLEEPKKNVIFILATTEVHKIPATIISRTQRFDFKRIGIPEISEHLAYILDQEQVAYDQEALQLIARCAEGGMRDALSILDQAIAYHPEHIDLQTAMSVTGSLSDEVMAQLLTYCEKQETAQALTTVKELLQAGKEAKRLLENLLVYCRDLLIAQKAPDYLAQQATNYTESFHQLAKELAPETIFQWIETLSKAQNELRFVTNPTIYLEVAIVKLSEPTQTPRLSVGSQATNASPAMDSQEVQQLKQQIQALQKEVSQLKQNQGSTPTENKPKRSTTSQSTVQYRIPKVQVFDVLSKATREDLQAVNQVWEELMQHLQVTQRALLHASKVQAASPDGLVISFGYEILCNKAANDQTLLNDMQNYLSLLIKDYSPKLVFIPSDSWPQLRREFITLHKDEFAKKTASTDKTGDEQANSKTPQQPNHEFMAEELANSPEQETEKMVQTAQELFGDLVKIEE</sequence>
<dbReference type="PANTHER" id="PTHR11669:SF0">
    <property type="entry name" value="PROTEIN STICHEL-LIKE 2"/>
    <property type="match status" value="1"/>
</dbReference>
<feature type="region of interest" description="Disordered" evidence="12">
    <location>
        <begin position="397"/>
        <end position="422"/>
    </location>
</feature>
<dbReference type="InterPro" id="IPR050238">
    <property type="entry name" value="DNA_Rep/Repair_Clamp_Loader"/>
</dbReference>
<comment type="caution">
    <text evidence="14">The sequence shown here is derived from an EMBL/GenBank/DDBJ whole genome shotgun (WGS) entry which is preliminary data.</text>
</comment>
<dbReference type="FunFam" id="1.10.8.60:FF:000013">
    <property type="entry name" value="DNA polymerase III subunit gamma/tau"/>
    <property type="match status" value="1"/>
</dbReference>
<evidence type="ECO:0000256" key="7">
    <source>
        <dbReference type="ARBA" id="ARBA00022741"/>
    </source>
</evidence>
<reference evidence="15" key="1">
    <citation type="submission" date="2017-04" db="EMBL/GenBank/DDBJ databases">
        <title>Function of individual gut microbiota members based on whole genome sequencing of pure cultures obtained from chicken caecum.</title>
        <authorList>
            <person name="Medvecky M."/>
            <person name="Cejkova D."/>
            <person name="Polansky O."/>
            <person name="Karasova D."/>
            <person name="Kubasova T."/>
            <person name="Cizek A."/>
            <person name="Rychlik I."/>
        </authorList>
    </citation>
    <scope>NUCLEOTIDE SEQUENCE [LARGE SCALE GENOMIC DNA]</scope>
    <source>
        <strain evidence="15">An144</strain>
    </source>
</reference>
<dbReference type="EC" id="2.7.7.7" evidence="2"/>
<gene>
    <name evidence="14" type="ORF">B5E88_03910</name>
</gene>
<keyword evidence="5" id="KW-0235">DNA replication</keyword>
<dbReference type="InterPro" id="IPR012763">
    <property type="entry name" value="DNA_pol_III_sug/sutau_N"/>
</dbReference>
<organism evidence="14 15">
    <name type="scientific">Enterococcus cecorum</name>
    <dbReference type="NCBI Taxonomy" id="44008"/>
    <lineage>
        <taxon>Bacteria</taxon>
        <taxon>Bacillati</taxon>
        <taxon>Bacillota</taxon>
        <taxon>Bacilli</taxon>
        <taxon>Lactobacillales</taxon>
        <taxon>Enterococcaceae</taxon>
        <taxon>Enterococcus</taxon>
    </lineage>
</organism>
<evidence type="ECO:0000313" key="15">
    <source>
        <dbReference type="Proteomes" id="UP000196074"/>
    </source>
</evidence>
<dbReference type="GO" id="GO:0003677">
    <property type="term" value="F:DNA binding"/>
    <property type="evidence" value="ECO:0007669"/>
    <property type="project" value="InterPro"/>
</dbReference>
<keyword evidence="8" id="KW-0862">Zinc</keyword>
<dbReference type="Proteomes" id="UP000196074">
    <property type="component" value="Unassembled WGS sequence"/>
</dbReference>
<evidence type="ECO:0000256" key="6">
    <source>
        <dbReference type="ARBA" id="ARBA00022723"/>
    </source>
</evidence>
<proteinExistence type="inferred from homology"/>
<dbReference type="GO" id="GO:0009360">
    <property type="term" value="C:DNA polymerase III complex"/>
    <property type="evidence" value="ECO:0007669"/>
    <property type="project" value="InterPro"/>
</dbReference>
<dbReference type="InterPro" id="IPR008921">
    <property type="entry name" value="DNA_pol3_clamp-load_cplx_C"/>
</dbReference>
<dbReference type="CDD" id="cd00009">
    <property type="entry name" value="AAA"/>
    <property type="match status" value="1"/>
</dbReference>
<dbReference type="CDD" id="cd18137">
    <property type="entry name" value="HLD_clamp_pol_III_gamma_tau"/>
    <property type="match status" value="1"/>
</dbReference>
<dbReference type="InterPro" id="IPR045085">
    <property type="entry name" value="HLD_clamp_pol_III_gamma_tau"/>
</dbReference>
<feature type="compositionally biased region" description="Polar residues" evidence="12">
    <location>
        <begin position="362"/>
        <end position="375"/>
    </location>
</feature>
<dbReference type="PANTHER" id="PTHR11669">
    <property type="entry name" value="REPLICATION FACTOR C / DNA POLYMERASE III GAMMA-TAU SUBUNIT"/>
    <property type="match status" value="1"/>
</dbReference>
<evidence type="ECO:0000313" key="14">
    <source>
        <dbReference type="EMBL" id="OUQ11089.1"/>
    </source>
</evidence>
<dbReference type="InterPro" id="IPR027417">
    <property type="entry name" value="P-loop_NTPase"/>
</dbReference>
<dbReference type="SUPFAM" id="SSF48019">
    <property type="entry name" value="post-AAA+ oligomerization domain-like"/>
    <property type="match status" value="1"/>
</dbReference>
<dbReference type="GO" id="GO:0003887">
    <property type="term" value="F:DNA-directed DNA polymerase activity"/>
    <property type="evidence" value="ECO:0007669"/>
    <property type="project" value="UniProtKB-KW"/>
</dbReference>
<dbReference type="EMBL" id="NFLC01000005">
    <property type="protein sequence ID" value="OUQ11089.1"/>
    <property type="molecule type" value="Genomic_DNA"/>
</dbReference>
<evidence type="ECO:0000256" key="10">
    <source>
        <dbReference type="ARBA" id="ARBA00022932"/>
    </source>
</evidence>
<dbReference type="Pfam" id="PF22608">
    <property type="entry name" value="DNAX_ATPase_lid"/>
    <property type="match status" value="1"/>
</dbReference>
<dbReference type="Gene3D" id="1.10.8.60">
    <property type="match status" value="1"/>
</dbReference>
<dbReference type="GO" id="GO:0006261">
    <property type="term" value="P:DNA-templated DNA replication"/>
    <property type="evidence" value="ECO:0007669"/>
    <property type="project" value="TreeGrafter"/>
</dbReference>
<dbReference type="RefSeq" id="WP_087214118.1">
    <property type="nucleotide sequence ID" value="NZ_NFLC01000005.1"/>
</dbReference>
<evidence type="ECO:0000256" key="12">
    <source>
        <dbReference type="SAM" id="MobiDB-lite"/>
    </source>
</evidence>
<dbReference type="InterPro" id="IPR001270">
    <property type="entry name" value="ClpA/B"/>
</dbReference>
<evidence type="ECO:0000256" key="3">
    <source>
        <dbReference type="ARBA" id="ARBA00022679"/>
    </source>
</evidence>
<dbReference type="InterPro" id="IPR003593">
    <property type="entry name" value="AAA+_ATPase"/>
</dbReference>
<dbReference type="NCBIfam" id="NF004046">
    <property type="entry name" value="PRK05563.1"/>
    <property type="match status" value="1"/>
</dbReference>
<keyword evidence="4" id="KW-0548">Nucleotidyltransferase</keyword>
<evidence type="ECO:0000256" key="2">
    <source>
        <dbReference type="ARBA" id="ARBA00012417"/>
    </source>
</evidence>
<dbReference type="NCBIfam" id="TIGR02397">
    <property type="entry name" value="dnaX_nterm"/>
    <property type="match status" value="1"/>
</dbReference>
<keyword evidence="6" id="KW-0479">Metal-binding</keyword>
<protein>
    <recommendedName>
        <fullName evidence="2">DNA-directed DNA polymerase</fullName>
        <ecNumber evidence="2">2.7.7.7</ecNumber>
    </recommendedName>
</protein>
<dbReference type="PRINTS" id="PR00300">
    <property type="entry name" value="CLPPROTEASEA"/>
</dbReference>
<feature type="region of interest" description="Disordered" evidence="12">
    <location>
        <begin position="362"/>
        <end position="381"/>
    </location>
</feature>
<dbReference type="Gene3D" id="1.20.272.10">
    <property type="match status" value="1"/>
</dbReference>
<dbReference type="Pfam" id="PF12169">
    <property type="entry name" value="DNA_pol3_gamma3"/>
    <property type="match status" value="1"/>
</dbReference>
<comment type="catalytic activity">
    <reaction evidence="11">
        <text>DNA(n) + a 2'-deoxyribonucleoside 5'-triphosphate = DNA(n+1) + diphosphate</text>
        <dbReference type="Rhea" id="RHEA:22508"/>
        <dbReference type="Rhea" id="RHEA-COMP:17339"/>
        <dbReference type="Rhea" id="RHEA-COMP:17340"/>
        <dbReference type="ChEBI" id="CHEBI:33019"/>
        <dbReference type="ChEBI" id="CHEBI:61560"/>
        <dbReference type="ChEBI" id="CHEBI:173112"/>
        <dbReference type="EC" id="2.7.7.7"/>
    </reaction>
</comment>
<comment type="similarity">
    <text evidence="1">Belongs to the DnaX/STICHEL family.</text>
</comment>
<evidence type="ECO:0000256" key="11">
    <source>
        <dbReference type="ARBA" id="ARBA00049244"/>
    </source>
</evidence>
<evidence type="ECO:0000256" key="5">
    <source>
        <dbReference type="ARBA" id="ARBA00022705"/>
    </source>
</evidence>
<dbReference type="InterPro" id="IPR022754">
    <property type="entry name" value="DNA_pol_III_gamma-3"/>
</dbReference>
<dbReference type="FunFam" id="3.40.50.300:FF:000014">
    <property type="entry name" value="DNA polymerase III subunit gamma/tau"/>
    <property type="match status" value="1"/>
</dbReference>
<feature type="compositionally biased region" description="Polar residues" evidence="12">
    <location>
        <begin position="553"/>
        <end position="564"/>
    </location>
</feature>
<dbReference type="SUPFAM" id="SSF52540">
    <property type="entry name" value="P-loop containing nucleoside triphosphate hydrolases"/>
    <property type="match status" value="1"/>
</dbReference>
<dbReference type="SMART" id="SM00382">
    <property type="entry name" value="AAA"/>
    <property type="match status" value="1"/>
</dbReference>
<dbReference type="Pfam" id="PF13177">
    <property type="entry name" value="DNA_pol3_delta2"/>
    <property type="match status" value="1"/>
</dbReference>
<dbReference type="GO" id="GO:0005524">
    <property type="term" value="F:ATP binding"/>
    <property type="evidence" value="ECO:0007669"/>
    <property type="project" value="UniProtKB-KW"/>
</dbReference>
<dbReference type="Gene3D" id="3.40.50.300">
    <property type="entry name" value="P-loop containing nucleotide triphosphate hydrolases"/>
    <property type="match status" value="1"/>
</dbReference>
<evidence type="ECO:0000259" key="13">
    <source>
        <dbReference type="SMART" id="SM00382"/>
    </source>
</evidence>
<evidence type="ECO:0000256" key="9">
    <source>
        <dbReference type="ARBA" id="ARBA00022840"/>
    </source>
</evidence>
<feature type="region of interest" description="Disordered" evidence="12">
    <location>
        <begin position="544"/>
        <end position="580"/>
    </location>
</feature>
<name>A0A1Y4R0M4_9ENTE</name>
<keyword evidence="9" id="KW-0067">ATP-binding</keyword>
<feature type="domain" description="AAA+ ATPase" evidence="13">
    <location>
        <begin position="37"/>
        <end position="179"/>
    </location>
</feature>
<evidence type="ECO:0000256" key="1">
    <source>
        <dbReference type="ARBA" id="ARBA00006360"/>
    </source>
</evidence>
<evidence type="ECO:0000256" key="8">
    <source>
        <dbReference type="ARBA" id="ARBA00022833"/>
    </source>
</evidence>
<dbReference type="GO" id="GO:0046872">
    <property type="term" value="F:metal ion binding"/>
    <property type="evidence" value="ECO:0007669"/>
    <property type="project" value="UniProtKB-KW"/>
</dbReference>
<keyword evidence="3" id="KW-0808">Transferase</keyword>
<accession>A0A1Y4R0M4</accession>